<evidence type="ECO:0000256" key="6">
    <source>
        <dbReference type="ARBA" id="ARBA00023295"/>
    </source>
</evidence>
<feature type="chain" id="PRO_5032457229" description="cellulase" evidence="8">
    <location>
        <begin position="20"/>
        <end position="372"/>
    </location>
</feature>
<dbReference type="SUPFAM" id="SSF48208">
    <property type="entry name" value="Six-hairpin glycosidases"/>
    <property type="match status" value="1"/>
</dbReference>
<evidence type="ECO:0000313" key="9">
    <source>
        <dbReference type="EMBL" id="MBB1161436.1"/>
    </source>
</evidence>
<comment type="caution">
    <text evidence="9">The sequence shown here is derived from an EMBL/GenBank/DDBJ whole genome shotgun (WGS) entry which is preliminary data.</text>
</comment>
<dbReference type="PRINTS" id="PR00735">
    <property type="entry name" value="GLHYDRLASE8"/>
</dbReference>
<keyword evidence="6 9" id="KW-0326">Glycosidase</keyword>
<dbReference type="GO" id="GO:0030245">
    <property type="term" value="P:cellulose catabolic process"/>
    <property type="evidence" value="ECO:0007669"/>
    <property type="project" value="UniProtKB-KW"/>
</dbReference>
<dbReference type="Gene3D" id="1.50.10.10">
    <property type="match status" value="1"/>
</dbReference>
<dbReference type="InterPro" id="IPR008928">
    <property type="entry name" value="6-hairpin_glycosidase_sf"/>
</dbReference>
<evidence type="ECO:0000256" key="2">
    <source>
        <dbReference type="ARBA" id="ARBA00009209"/>
    </source>
</evidence>
<evidence type="ECO:0000256" key="5">
    <source>
        <dbReference type="ARBA" id="ARBA00023001"/>
    </source>
</evidence>
<dbReference type="InterPro" id="IPR002037">
    <property type="entry name" value="Glyco_hydro_8"/>
</dbReference>
<dbReference type="NCBIfam" id="NF008305">
    <property type="entry name" value="PRK11097.1"/>
    <property type="match status" value="1"/>
</dbReference>
<organism evidence="9 10">
    <name type="scientific">Aquariibacter albus</name>
    <dbReference type="NCBI Taxonomy" id="2759899"/>
    <lineage>
        <taxon>Bacteria</taxon>
        <taxon>Pseudomonadati</taxon>
        <taxon>Pseudomonadota</taxon>
        <taxon>Betaproteobacteria</taxon>
        <taxon>Burkholderiales</taxon>
        <taxon>Sphaerotilaceae</taxon>
        <taxon>Aquariibacter</taxon>
    </lineage>
</organism>
<keyword evidence="7" id="KW-0119">Carbohydrate metabolism</keyword>
<accession>A0A839HIU3</accession>
<evidence type="ECO:0000256" key="1">
    <source>
        <dbReference type="ARBA" id="ARBA00000966"/>
    </source>
</evidence>
<keyword evidence="5" id="KW-0136">Cellulose degradation</keyword>
<keyword evidence="7" id="KW-0624">Polysaccharide degradation</keyword>
<keyword evidence="4 9" id="KW-0378">Hydrolase</keyword>
<name>A0A839HIU3_9BURK</name>
<dbReference type="Proteomes" id="UP000586093">
    <property type="component" value="Unassembled WGS sequence"/>
</dbReference>
<comment type="catalytic activity">
    <reaction evidence="1">
        <text>Endohydrolysis of (1-&gt;4)-beta-D-glucosidic linkages in cellulose, lichenin and cereal beta-D-glucans.</text>
        <dbReference type="EC" id="3.2.1.4"/>
    </reaction>
</comment>
<protein>
    <recommendedName>
        <fullName evidence="3">cellulase</fullName>
        <ecNumber evidence="3">3.2.1.4</ecNumber>
    </recommendedName>
</protein>
<dbReference type="GO" id="GO:0008810">
    <property type="term" value="F:cellulase activity"/>
    <property type="evidence" value="ECO:0007669"/>
    <property type="project" value="UniProtKB-EC"/>
</dbReference>
<dbReference type="Pfam" id="PF01270">
    <property type="entry name" value="Glyco_hydro_8"/>
    <property type="match status" value="1"/>
</dbReference>
<proteinExistence type="inferred from homology"/>
<evidence type="ECO:0000256" key="4">
    <source>
        <dbReference type="ARBA" id="ARBA00022801"/>
    </source>
</evidence>
<comment type="similarity">
    <text evidence="2">Belongs to the glycosyl hydrolase 8 (cellulase D) family.</text>
</comment>
<gene>
    <name evidence="9" type="primary">bcsZ</name>
    <name evidence="9" type="ORF">H4F90_05515</name>
</gene>
<dbReference type="EC" id="3.2.1.4" evidence="3"/>
<sequence length="372" mass="40504">MRAWILALLVMWLPGCAPAAASADWQATWRSYKKEFVSADGRVVDPLGQVTTSEGQAYGMFFALVADDRATFDRLLAWTQANLAAGDLARQLPAWRWGRLGDERWGVLDENSAADADLWMAYALIEAERLWKQPRYGQLGQALLGLIARDEVLLLPPWGPTLMLGRVGSSQGEGRYLLNPSYLTLPLLLRLAEADPAGPWLALADAMPAFLARLAPIGLAPDWVIYNAALQRFEGAPSGRTGSYDAIRVYLWAGLTDPASPGAASIFQTLKGMAEAVARQGNVPREVDPSDGSLRGQGPVGFSAAMLPLLGQLRLPDGPLRQDVLRQRQKSGLYGQPAMYYDQNLALFALGHLGGVYRFDVQGRLQRTGGAR</sequence>
<dbReference type="EMBL" id="JACIVI010000001">
    <property type="protein sequence ID" value="MBB1161436.1"/>
    <property type="molecule type" value="Genomic_DNA"/>
</dbReference>
<evidence type="ECO:0000313" key="10">
    <source>
        <dbReference type="Proteomes" id="UP000586093"/>
    </source>
</evidence>
<dbReference type="InterPro" id="IPR012341">
    <property type="entry name" value="6hp_glycosidase-like_sf"/>
</dbReference>
<dbReference type="AlphaFoldDB" id="A0A839HIU3"/>
<reference evidence="9 10" key="1">
    <citation type="submission" date="2020-08" db="EMBL/GenBank/DDBJ databases">
        <title>Aquariorum lacteus gen. nov., sp. nov., a new member of the family Comamonadaceae, isolated from freshwater aquarium.</title>
        <authorList>
            <person name="Chun S.-J."/>
        </authorList>
    </citation>
    <scope>NUCLEOTIDE SEQUENCE [LARGE SCALE GENOMIC DNA]</scope>
    <source>
        <strain evidence="9 10">SJAQ100</strain>
    </source>
</reference>
<evidence type="ECO:0000256" key="7">
    <source>
        <dbReference type="ARBA" id="ARBA00023326"/>
    </source>
</evidence>
<keyword evidence="8" id="KW-0732">Signal</keyword>
<evidence type="ECO:0000256" key="3">
    <source>
        <dbReference type="ARBA" id="ARBA00012601"/>
    </source>
</evidence>
<evidence type="ECO:0000256" key="8">
    <source>
        <dbReference type="SAM" id="SignalP"/>
    </source>
</evidence>
<feature type="signal peptide" evidence="8">
    <location>
        <begin position="1"/>
        <end position="19"/>
    </location>
</feature>
<keyword evidence="10" id="KW-1185">Reference proteome</keyword>
<dbReference type="RefSeq" id="WP_182662219.1">
    <property type="nucleotide sequence ID" value="NZ_JACIVI010000001.1"/>
</dbReference>